<comment type="caution">
    <text evidence="2">The sequence shown here is derived from an EMBL/GenBank/DDBJ whole genome shotgun (WGS) entry which is preliminary data.</text>
</comment>
<sequence length="253" mass="28425">MLIGRRTSRIHNAVVPDMSDHTGSAGPNSPASSPCLLDAHQPDIAPTPRPTPSLALLNGLSRVFGMRLDGSSEDSPNDRFLSELAQLFQLRRVDPETTLEVQDSPWGHVYLIQYGVMRLYREAPSGRTAIHHFFSEGDLVWPVFGRTRTKRNTLCLTSVTGCTLWMASFPAFRSAVTSRGDGYWARFALSLTEELAELTSMREFRKQTMAAKERYDLLLEEYPELVRRVPDNQLAAWLGVVPATFSRLKNTRT</sequence>
<keyword evidence="3" id="KW-1185">Reference proteome</keyword>
<dbReference type="Proteomes" id="UP000601597">
    <property type="component" value="Unassembled WGS sequence"/>
</dbReference>
<proteinExistence type="predicted"/>
<dbReference type="SUPFAM" id="SSF51206">
    <property type="entry name" value="cAMP-binding domain-like"/>
    <property type="match status" value="1"/>
</dbReference>
<organism evidence="2 3">
    <name type="scientific">Marinobacter zhanjiangensis</name>
    <dbReference type="NCBI Taxonomy" id="578215"/>
    <lineage>
        <taxon>Bacteria</taxon>
        <taxon>Pseudomonadati</taxon>
        <taxon>Pseudomonadota</taxon>
        <taxon>Gammaproteobacteria</taxon>
        <taxon>Pseudomonadales</taxon>
        <taxon>Marinobacteraceae</taxon>
        <taxon>Marinobacter</taxon>
    </lineage>
</organism>
<feature type="compositionally biased region" description="Low complexity" evidence="1">
    <location>
        <begin position="23"/>
        <end position="34"/>
    </location>
</feature>
<dbReference type="InterPro" id="IPR000595">
    <property type="entry name" value="cNMP-bd_dom"/>
</dbReference>
<dbReference type="Gene3D" id="2.60.120.10">
    <property type="entry name" value="Jelly Rolls"/>
    <property type="match status" value="1"/>
</dbReference>
<protein>
    <recommendedName>
        <fullName evidence="4">cAMP-binding domain of CRP or a regulatory subunit of cAMP-dependent protein kinases</fullName>
    </recommendedName>
</protein>
<evidence type="ECO:0008006" key="4">
    <source>
        <dbReference type="Google" id="ProtNLM"/>
    </source>
</evidence>
<feature type="region of interest" description="Disordered" evidence="1">
    <location>
        <begin position="1"/>
        <end position="36"/>
    </location>
</feature>
<reference evidence="3" key="1">
    <citation type="journal article" date="2019" name="Int. J. Syst. Evol. Microbiol.">
        <title>The Global Catalogue of Microorganisms (GCM) 10K type strain sequencing project: providing services to taxonomists for standard genome sequencing and annotation.</title>
        <authorList>
            <consortium name="The Broad Institute Genomics Platform"/>
            <consortium name="The Broad Institute Genome Sequencing Center for Infectious Disease"/>
            <person name="Wu L."/>
            <person name="Ma J."/>
        </authorList>
    </citation>
    <scope>NUCLEOTIDE SEQUENCE [LARGE SCALE GENOMIC DNA]</scope>
    <source>
        <strain evidence="3">KCTC 22280</strain>
    </source>
</reference>
<dbReference type="InterPro" id="IPR014710">
    <property type="entry name" value="RmlC-like_jellyroll"/>
</dbReference>
<accession>A0ABQ3B3E0</accession>
<dbReference type="InterPro" id="IPR018490">
    <property type="entry name" value="cNMP-bd_dom_sf"/>
</dbReference>
<name>A0ABQ3B3E0_9GAMM</name>
<evidence type="ECO:0000313" key="2">
    <source>
        <dbReference type="EMBL" id="GGY78092.1"/>
    </source>
</evidence>
<dbReference type="CDD" id="cd00038">
    <property type="entry name" value="CAP_ED"/>
    <property type="match status" value="1"/>
</dbReference>
<dbReference type="EMBL" id="BMXV01000006">
    <property type="protein sequence ID" value="GGY78092.1"/>
    <property type="molecule type" value="Genomic_DNA"/>
</dbReference>
<evidence type="ECO:0000256" key="1">
    <source>
        <dbReference type="SAM" id="MobiDB-lite"/>
    </source>
</evidence>
<evidence type="ECO:0000313" key="3">
    <source>
        <dbReference type="Proteomes" id="UP000601597"/>
    </source>
</evidence>
<gene>
    <name evidence="2" type="ORF">GCM10007071_26670</name>
</gene>